<gene>
    <name evidence="1" type="ORF">G4I95_001458</name>
</gene>
<sequence length="82" mass="9144">MMEIIQGSCSCGEAISIELNADRNLCGRTDRKRPFYPDENVEPEVIGQFVYTQDGVTVFRCRKCSGWIADTVPEAAIEVQDA</sequence>
<reference evidence="1" key="1">
    <citation type="journal article" date="2018" name="Genome Biol.">
        <title>SKESA: strategic k-mer extension for scrupulous assemblies.</title>
        <authorList>
            <person name="Souvorov A."/>
            <person name="Agarwala R."/>
            <person name="Lipman D.J."/>
        </authorList>
    </citation>
    <scope>NUCLEOTIDE SEQUENCE</scope>
    <source>
        <strain evidence="1">10-8458</strain>
    </source>
</reference>
<comment type="caution">
    <text evidence="1">The sequence shown here is derived from an EMBL/GenBank/DDBJ whole genome shotgun (WGS) entry which is preliminary data.</text>
</comment>
<organism evidence="1">
    <name type="scientific">Salmonella enterica subsp. enterica serovar Lattenkamp</name>
    <dbReference type="NCBI Taxonomy" id="2564671"/>
    <lineage>
        <taxon>Bacteria</taxon>
        <taxon>Pseudomonadati</taxon>
        <taxon>Pseudomonadota</taxon>
        <taxon>Gammaproteobacteria</taxon>
        <taxon>Enterobacterales</taxon>
        <taxon>Enterobacteriaceae</taxon>
        <taxon>Salmonella</taxon>
    </lineage>
</organism>
<dbReference type="EMBL" id="DAASNA010000005">
    <property type="protein sequence ID" value="HAE6194308.1"/>
    <property type="molecule type" value="Genomic_DNA"/>
</dbReference>
<accession>A0A734FRY9</accession>
<reference evidence="1" key="2">
    <citation type="submission" date="2018-07" db="EMBL/GenBank/DDBJ databases">
        <authorList>
            <consortium name="NCBI Pathogen Detection Project"/>
        </authorList>
    </citation>
    <scope>NUCLEOTIDE SEQUENCE</scope>
    <source>
        <strain evidence="1">10-8458</strain>
    </source>
</reference>
<dbReference type="AlphaFoldDB" id="A0A734FRY9"/>
<protein>
    <submittedName>
        <fullName evidence="1">Uncharacterized protein</fullName>
    </submittedName>
</protein>
<name>A0A734FRY9_SALET</name>
<evidence type="ECO:0000313" key="1">
    <source>
        <dbReference type="EMBL" id="HAE6194308.1"/>
    </source>
</evidence>
<proteinExistence type="predicted"/>